<gene>
    <name evidence="1" type="ORF">U8465_08705</name>
</gene>
<comment type="caution">
    <text evidence="1">The sequence shown here is derived from an EMBL/GenBank/DDBJ whole genome shotgun (WGS) entry which is preliminary data.</text>
</comment>
<sequence length="542" mass="57820">MMADARMALRFVAEIVKQKHPRAWRIATSSQPAVIPASAEHPKRIVMSNAAHRSNRVLVVATIMVATFMVAIEATIVATAMPRIVGQLGGFSYYSWVFSAFLLAQSTTTVIYGKLSDIFGRKPVLIGGIIIFLAGSALCGFAWSMMSLVLFRLLQGLGAGAIQPVTMTIIGDLFKLEERGRVQGAMATVWATSAVVGPLAGGIIVDNISWAWIFWINLPIGIVSIVAFMIFLKEDVAHKQARIDYLGSVLFSVSVVALLVMLTETDAGASILLSLFAVFIVAGLLFLAQEKRAPEPIISIALWSRRLIATSNAATLLAGMALIGLSTILPIYVQGVLGRSPIVAGFTLTMLIVGWPLAVMLSGRFYKAFGIRRTLRVGSLMFPFGACFLLFLTPESSPVLAGAGSFFMGFGMGLISLTSIVLVQDSVEWSMRGSATASIIFARSLGNTLGATVLGAILNAGINHHASGETAAALHNALNQPTGLSALAADPDIRSVFDAALHWSFWGVVIVAVLTFFTTWLIPVGHRQTHDEPAVTSEAASR</sequence>
<accession>A0ACC6MV57</accession>
<reference evidence="1" key="1">
    <citation type="submission" date="2023-12" db="EMBL/GenBank/DDBJ databases">
        <title>Diversity of Rhizobium in root nodule of phaseolus vulgaris.</title>
        <authorList>
            <person name="Wang H."/>
        </authorList>
    </citation>
    <scope>NUCLEOTIDE SEQUENCE</scope>
    <source>
        <strain evidence="1">MJ31</strain>
    </source>
</reference>
<evidence type="ECO:0000313" key="1">
    <source>
        <dbReference type="EMBL" id="MEA3517205.1"/>
    </source>
</evidence>
<protein>
    <submittedName>
        <fullName evidence="1">MFS transporter</fullName>
    </submittedName>
</protein>
<name>A0ACC6MV57_9HYPH</name>
<keyword evidence="2" id="KW-1185">Reference proteome</keyword>
<organism evidence="1 2">
    <name type="scientific">Rhizobium mulingense</name>
    <dbReference type="NCBI Taxonomy" id="3031128"/>
    <lineage>
        <taxon>Bacteria</taxon>
        <taxon>Pseudomonadati</taxon>
        <taxon>Pseudomonadota</taxon>
        <taxon>Alphaproteobacteria</taxon>
        <taxon>Hyphomicrobiales</taxon>
        <taxon>Rhizobiaceae</taxon>
        <taxon>Rhizobium/Agrobacterium group</taxon>
        <taxon>Rhizobium</taxon>
    </lineage>
</organism>
<evidence type="ECO:0000313" key="2">
    <source>
        <dbReference type="Proteomes" id="UP001304050"/>
    </source>
</evidence>
<dbReference type="Proteomes" id="UP001304050">
    <property type="component" value="Unassembled WGS sequence"/>
</dbReference>
<dbReference type="EMBL" id="JAYESG010000003">
    <property type="protein sequence ID" value="MEA3517205.1"/>
    <property type="molecule type" value="Genomic_DNA"/>
</dbReference>
<proteinExistence type="predicted"/>